<name>A0A6C0CV10_9ZZZZ</name>
<accession>A0A6C0CV10</accession>
<sequence length="110" mass="12723">MDCSRYIIQSKTRFIMAYWFQHALISFSNAMKATRPTTVEDAWVRLSEWTTVLTLLSSVHDEDKDSASQFLSESERQIKKYEALIKTFTTDPPLQEEDETPPLAAMEQTV</sequence>
<evidence type="ECO:0000313" key="2">
    <source>
        <dbReference type="EMBL" id="QHT07345.1"/>
    </source>
</evidence>
<evidence type="ECO:0000256" key="1">
    <source>
        <dbReference type="SAM" id="MobiDB-lite"/>
    </source>
</evidence>
<dbReference type="AlphaFoldDB" id="A0A6C0CV10"/>
<proteinExistence type="predicted"/>
<organism evidence="2">
    <name type="scientific">viral metagenome</name>
    <dbReference type="NCBI Taxonomy" id="1070528"/>
    <lineage>
        <taxon>unclassified sequences</taxon>
        <taxon>metagenomes</taxon>
        <taxon>organismal metagenomes</taxon>
    </lineage>
</organism>
<reference evidence="2" key="1">
    <citation type="journal article" date="2020" name="Nature">
        <title>Giant virus diversity and host interactions through global metagenomics.</title>
        <authorList>
            <person name="Schulz F."/>
            <person name="Roux S."/>
            <person name="Paez-Espino D."/>
            <person name="Jungbluth S."/>
            <person name="Walsh D.A."/>
            <person name="Denef V.J."/>
            <person name="McMahon K.D."/>
            <person name="Konstantinidis K.T."/>
            <person name="Eloe-Fadrosh E.A."/>
            <person name="Kyrpides N.C."/>
            <person name="Woyke T."/>
        </authorList>
    </citation>
    <scope>NUCLEOTIDE SEQUENCE</scope>
    <source>
        <strain evidence="2">GVMAG-M-3300021963-12</strain>
    </source>
</reference>
<protein>
    <submittedName>
        <fullName evidence="2">Uncharacterized protein</fullName>
    </submittedName>
</protein>
<dbReference type="EMBL" id="MN739481">
    <property type="protein sequence ID" value="QHT07345.1"/>
    <property type="molecule type" value="Genomic_DNA"/>
</dbReference>
<feature type="region of interest" description="Disordered" evidence="1">
    <location>
        <begin position="90"/>
        <end position="110"/>
    </location>
</feature>